<keyword evidence="6 7" id="KW-0057">Aromatic amino acid biosynthesis</keyword>
<dbReference type="PANTHER" id="PTHR21087:SF16">
    <property type="entry name" value="SHIKIMATE KINASE 1, CHLOROPLASTIC"/>
    <property type="match status" value="1"/>
</dbReference>
<keyword evidence="1 7" id="KW-0028">Amino-acid biosynthesis</keyword>
<dbReference type="SUPFAM" id="SSF52540">
    <property type="entry name" value="P-loop containing nucleoside triphosphate hydrolases"/>
    <property type="match status" value="1"/>
</dbReference>
<feature type="binding site" evidence="7">
    <location>
        <begin position="2"/>
        <end position="7"/>
    </location>
    <ligand>
        <name>ATP</name>
        <dbReference type="ChEBI" id="CHEBI:30616"/>
    </ligand>
</feature>
<dbReference type="UniPathway" id="UPA00053">
    <property type="reaction ID" value="UER00088"/>
</dbReference>
<evidence type="ECO:0000256" key="5">
    <source>
        <dbReference type="ARBA" id="ARBA00022840"/>
    </source>
</evidence>
<evidence type="ECO:0000256" key="3">
    <source>
        <dbReference type="ARBA" id="ARBA00022741"/>
    </source>
</evidence>
<feature type="binding site" evidence="7">
    <location>
        <position position="112"/>
    </location>
    <ligand>
        <name>ATP</name>
        <dbReference type="ChEBI" id="CHEBI:30616"/>
    </ligand>
</feature>
<protein>
    <recommendedName>
        <fullName evidence="7">Shikimate kinase</fullName>
        <shortName evidence="7">SK</shortName>
        <ecNumber evidence="7">2.7.1.71</ecNumber>
    </recommendedName>
</protein>
<evidence type="ECO:0000313" key="8">
    <source>
        <dbReference type="EMBL" id="RXJ57745.1"/>
    </source>
</evidence>
<dbReference type="GO" id="GO:0008652">
    <property type="term" value="P:amino acid biosynthetic process"/>
    <property type="evidence" value="ECO:0007669"/>
    <property type="project" value="UniProtKB-KW"/>
</dbReference>
<keyword evidence="7" id="KW-0460">Magnesium</keyword>
<dbReference type="GO" id="GO:0005829">
    <property type="term" value="C:cytosol"/>
    <property type="evidence" value="ECO:0007669"/>
    <property type="project" value="TreeGrafter"/>
</dbReference>
<dbReference type="GO" id="GO:0000287">
    <property type="term" value="F:magnesium ion binding"/>
    <property type="evidence" value="ECO:0007669"/>
    <property type="project" value="UniProtKB-UniRule"/>
</dbReference>
<keyword evidence="9" id="KW-1185">Reference proteome</keyword>
<reference evidence="8 9" key="1">
    <citation type="submission" date="2017-10" db="EMBL/GenBank/DDBJ databases">
        <title>Genomics of the genus Arcobacter.</title>
        <authorList>
            <person name="Perez-Cataluna A."/>
            <person name="Figueras M.J."/>
        </authorList>
    </citation>
    <scope>NUCLEOTIDE SEQUENCE [LARGE SCALE GENOMIC DNA]</scope>
    <source>
        <strain evidence="8 9">CECT 8987</strain>
    </source>
</reference>
<sequence>MGVGKGTIARALAKESKMFAIDTDDLIESLQNQKIKKIFAQYGEAHFRSLEQECANWIEQNVQGTIISIGGGFFKRPNFKNLGTIIYLQSTFDGILNRINAAPNAKKKLKKRPLLQNIEEARKLFDERQPIYADVANIVVNVENREIDDIVQEIIEKTR</sequence>
<keyword evidence="4 7" id="KW-0418">Kinase</keyword>
<keyword evidence="5 7" id="KW-0067">ATP-binding</keyword>
<dbReference type="PRINTS" id="PR01100">
    <property type="entry name" value="SHIKIMTKNASE"/>
</dbReference>
<dbReference type="Gene3D" id="3.40.50.300">
    <property type="entry name" value="P-loop containing nucleotide triphosphate hydrolases"/>
    <property type="match status" value="1"/>
</dbReference>
<comment type="caution">
    <text evidence="7">Lacks conserved residue(s) required for the propagation of feature annotation.</text>
</comment>
<dbReference type="PANTHER" id="PTHR21087">
    <property type="entry name" value="SHIKIMATE KINASE"/>
    <property type="match status" value="1"/>
</dbReference>
<comment type="similarity">
    <text evidence="7">Belongs to the shikimate kinase family.</text>
</comment>
<accession>A0A4Q0XR32</accession>
<comment type="cofactor">
    <cofactor evidence="7">
        <name>Mg(2+)</name>
        <dbReference type="ChEBI" id="CHEBI:18420"/>
    </cofactor>
    <text evidence="7">Binds 1 Mg(2+) ion per subunit.</text>
</comment>
<evidence type="ECO:0000256" key="4">
    <source>
        <dbReference type="ARBA" id="ARBA00022777"/>
    </source>
</evidence>
<keyword evidence="7" id="KW-0963">Cytoplasm</keyword>
<organism evidence="8 9">
    <name type="scientific">Candidatus Marinarcus aquaticus</name>
    <dbReference type="NCBI Taxonomy" id="2044504"/>
    <lineage>
        <taxon>Bacteria</taxon>
        <taxon>Pseudomonadati</taxon>
        <taxon>Campylobacterota</taxon>
        <taxon>Epsilonproteobacteria</taxon>
        <taxon>Campylobacterales</taxon>
        <taxon>Arcobacteraceae</taxon>
        <taxon>Candidatus Marinarcus</taxon>
    </lineage>
</organism>
<comment type="catalytic activity">
    <reaction evidence="7">
        <text>shikimate + ATP = 3-phosphoshikimate + ADP + H(+)</text>
        <dbReference type="Rhea" id="RHEA:13121"/>
        <dbReference type="ChEBI" id="CHEBI:15378"/>
        <dbReference type="ChEBI" id="CHEBI:30616"/>
        <dbReference type="ChEBI" id="CHEBI:36208"/>
        <dbReference type="ChEBI" id="CHEBI:145989"/>
        <dbReference type="ChEBI" id="CHEBI:456216"/>
        <dbReference type="EC" id="2.7.1.71"/>
    </reaction>
</comment>
<keyword evidence="3 7" id="KW-0547">Nucleotide-binding</keyword>
<dbReference type="HAMAP" id="MF_00109">
    <property type="entry name" value="Shikimate_kinase"/>
    <property type="match status" value="1"/>
</dbReference>
<feature type="binding site" evidence="7">
    <location>
        <position position="48"/>
    </location>
    <ligand>
        <name>substrate</name>
    </ligand>
</feature>
<keyword evidence="2 7" id="KW-0808">Transferase</keyword>
<comment type="caution">
    <text evidence="8">The sequence shown here is derived from an EMBL/GenBank/DDBJ whole genome shotgun (WGS) entry which is preliminary data.</text>
</comment>
<name>A0A4Q0XR32_9BACT</name>
<dbReference type="AlphaFoldDB" id="A0A4Q0XR32"/>
<proteinExistence type="inferred from homology"/>
<dbReference type="GO" id="GO:0005524">
    <property type="term" value="F:ATP binding"/>
    <property type="evidence" value="ECO:0007669"/>
    <property type="project" value="UniProtKB-UniRule"/>
</dbReference>
<comment type="subcellular location">
    <subcellularLocation>
        <location evidence="7">Cytoplasm</location>
    </subcellularLocation>
</comment>
<evidence type="ECO:0000256" key="1">
    <source>
        <dbReference type="ARBA" id="ARBA00022605"/>
    </source>
</evidence>
<dbReference type="GO" id="GO:0004765">
    <property type="term" value="F:shikimate kinase activity"/>
    <property type="evidence" value="ECO:0007669"/>
    <property type="project" value="UniProtKB-UniRule"/>
</dbReference>
<comment type="subunit">
    <text evidence="7">Monomer.</text>
</comment>
<dbReference type="InterPro" id="IPR027417">
    <property type="entry name" value="P-loop_NTPase"/>
</dbReference>
<dbReference type="GO" id="GO:0009073">
    <property type="term" value="P:aromatic amino acid family biosynthetic process"/>
    <property type="evidence" value="ECO:0007669"/>
    <property type="project" value="UniProtKB-KW"/>
</dbReference>
<evidence type="ECO:0000256" key="7">
    <source>
        <dbReference type="HAMAP-Rule" id="MF_00109"/>
    </source>
</evidence>
<feature type="binding site" evidence="7">
    <location>
        <position position="24"/>
    </location>
    <ligand>
        <name>substrate</name>
    </ligand>
</feature>
<dbReference type="EC" id="2.7.1.71" evidence="7"/>
<dbReference type="InterPro" id="IPR031322">
    <property type="entry name" value="Shikimate/glucono_kinase"/>
</dbReference>
<dbReference type="EMBL" id="PDKN01000004">
    <property type="protein sequence ID" value="RXJ57745.1"/>
    <property type="molecule type" value="Genomic_DNA"/>
</dbReference>
<keyword evidence="7" id="KW-0479">Metal-binding</keyword>
<dbReference type="Proteomes" id="UP000290657">
    <property type="component" value="Unassembled WGS sequence"/>
</dbReference>
<comment type="function">
    <text evidence="7">Catalyzes the specific phosphorylation of the 3-hydroxyl group of shikimic acid using ATP as a cosubstrate.</text>
</comment>
<evidence type="ECO:0000256" key="6">
    <source>
        <dbReference type="ARBA" id="ARBA00023141"/>
    </source>
</evidence>
<evidence type="ECO:0000313" key="9">
    <source>
        <dbReference type="Proteomes" id="UP000290657"/>
    </source>
</evidence>
<gene>
    <name evidence="7" type="primary">aroK</name>
    <name evidence="8" type="ORF">CRV04_07145</name>
</gene>
<dbReference type="InterPro" id="IPR000623">
    <property type="entry name" value="Shikimate_kinase/TSH1"/>
</dbReference>
<evidence type="ECO:0000256" key="2">
    <source>
        <dbReference type="ARBA" id="ARBA00022679"/>
    </source>
</evidence>
<dbReference type="GO" id="GO:0009423">
    <property type="term" value="P:chorismate biosynthetic process"/>
    <property type="evidence" value="ECO:0007669"/>
    <property type="project" value="UniProtKB-UniRule"/>
</dbReference>
<comment type="pathway">
    <text evidence="7">Metabolic intermediate biosynthesis; chorismate biosynthesis; chorismate from D-erythrose 4-phosphate and phosphoenolpyruvate: step 5/7.</text>
</comment>
<dbReference type="Pfam" id="PF01202">
    <property type="entry name" value="SKI"/>
    <property type="match status" value="1"/>
</dbReference>
<feature type="binding site" evidence="7">
    <location>
        <position position="71"/>
    </location>
    <ligand>
        <name>substrate</name>
    </ligand>
</feature>
<feature type="binding site" evidence="7">
    <location>
        <position position="145"/>
    </location>
    <ligand>
        <name>ATP</name>
        <dbReference type="ChEBI" id="CHEBI:30616"/>
    </ligand>
</feature>
<feature type="binding site" evidence="7">
    <location>
        <position position="128"/>
    </location>
    <ligand>
        <name>substrate</name>
    </ligand>
</feature>